<dbReference type="GO" id="GO:0004519">
    <property type="term" value="F:endonuclease activity"/>
    <property type="evidence" value="ECO:0007669"/>
    <property type="project" value="UniProtKB-KW"/>
</dbReference>
<reference evidence="2" key="1">
    <citation type="submission" date="2021-03" db="EMBL/GenBank/DDBJ databases">
        <title>Alkalibacter marinus sp. nov., isolated from tidal flat sediment.</title>
        <authorList>
            <person name="Namirimu T."/>
            <person name="Yang J.-A."/>
            <person name="Yang S.-H."/>
            <person name="Kim Y.-J."/>
            <person name="Kwon K.K."/>
        </authorList>
    </citation>
    <scope>NUCLEOTIDE SEQUENCE</scope>
    <source>
        <strain evidence="2">ES005</strain>
    </source>
</reference>
<dbReference type="InterPro" id="IPR003615">
    <property type="entry name" value="HNH_nuc"/>
</dbReference>
<dbReference type="EMBL" id="CP071444">
    <property type="protein sequence ID" value="QSX09665.1"/>
    <property type="molecule type" value="Genomic_DNA"/>
</dbReference>
<evidence type="ECO:0000259" key="1">
    <source>
        <dbReference type="Pfam" id="PF01844"/>
    </source>
</evidence>
<keyword evidence="2" id="KW-0255">Endonuclease</keyword>
<dbReference type="CDD" id="cd00085">
    <property type="entry name" value="HNHc"/>
    <property type="match status" value="1"/>
</dbReference>
<organism evidence="2 3">
    <name type="scientific">Alkalibacter rhizosphaerae</name>
    <dbReference type="NCBI Taxonomy" id="2815577"/>
    <lineage>
        <taxon>Bacteria</taxon>
        <taxon>Bacillati</taxon>
        <taxon>Bacillota</taxon>
        <taxon>Clostridia</taxon>
        <taxon>Eubacteriales</taxon>
        <taxon>Eubacteriaceae</taxon>
        <taxon>Alkalibacter</taxon>
    </lineage>
</organism>
<proteinExistence type="predicted"/>
<name>A0A974XJ57_9FIRM</name>
<gene>
    <name evidence="2" type="ORF">J0B03_05510</name>
</gene>
<dbReference type="Pfam" id="PF01844">
    <property type="entry name" value="HNH"/>
    <property type="match status" value="1"/>
</dbReference>
<dbReference type="AlphaFoldDB" id="A0A974XJ57"/>
<sequence length="218" mass="25978">MNFNERKDIKLKYKDADYDAHFEFDSKETARTRLFWKSDFKDVLAREFKEYYDVLVNDLDFGDAELPKIRLEKIDQYNFSIELIVPNEIEEDFDSEEAENNLEYSEIRPEGNVKYIYGKKYERDPVNRANAIKYHGTICKICGFDFEEVYGQRGKGYIEIHHIKPLSFIGEEVKINPITDLIPVCANCHRMIHRRKNDILDLEEMKDIIDKYTFSEDD</sequence>
<accession>A0A974XJ57</accession>
<keyword evidence="2" id="KW-0540">Nuclease</keyword>
<protein>
    <submittedName>
        <fullName evidence="2">HNH endonuclease</fullName>
    </submittedName>
</protein>
<dbReference type="Gene3D" id="1.10.30.50">
    <property type="match status" value="1"/>
</dbReference>
<evidence type="ECO:0000313" key="3">
    <source>
        <dbReference type="Proteomes" id="UP000663499"/>
    </source>
</evidence>
<dbReference type="InterPro" id="IPR002711">
    <property type="entry name" value="HNH"/>
</dbReference>
<dbReference type="Proteomes" id="UP000663499">
    <property type="component" value="Chromosome"/>
</dbReference>
<dbReference type="GO" id="GO:0008270">
    <property type="term" value="F:zinc ion binding"/>
    <property type="evidence" value="ECO:0007669"/>
    <property type="project" value="InterPro"/>
</dbReference>
<dbReference type="GO" id="GO:0003676">
    <property type="term" value="F:nucleic acid binding"/>
    <property type="evidence" value="ECO:0007669"/>
    <property type="project" value="InterPro"/>
</dbReference>
<evidence type="ECO:0000313" key="2">
    <source>
        <dbReference type="EMBL" id="QSX09665.1"/>
    </source>
</evidence>
<keyword evidence="2" id="KW-0378">Hydrolase</keyword>
<keyword evidence="3" id="KW-1185">Reference proteome</keyword>
<dbReference type="KEGG" id="alka:J0B03_05510"/>
<feature type="domain" description="HNH" evidence="1">
    <location>
        <begin position="139"/>
        <end position="195"/>
    </location>
</feature>